<keyword evidence="3" id="KW-1185">Reference proteome</keyword>
<reference evidence="2 3" key="1">
    <citation type="journal article" date="2014" name="Int. J. Syst. Evol. Microbiol.">
        <title>Carboxylicivirga gen. nov. in the family Marinilabiliaceae with two novel species, Carboxylicivirga mesophila sp. nov. and Carboxylicivirga taeanensis sp. nov., and reclassification of Cytophaga fermentans as Saccharicrinis fermentans gen. nov., comb. nov.</title>
        <authorList>
            <person name="Yang S.H."/>
            <person name="Seo H.S."/>
            <person name="Woo J.H."/>
            <person name="Oh H.M."/>
            <person name="Jang H."/>
            <person name="Lee J.H."/>
            <person name="Kim S.J."/>
            <person name="Kwon K.K."/>
        </authorList>
    </citation>
    <scope>NUCLEOTIDE SEQUENCE [LARGE SCALE GENOMIC DNA]</scope>
    <source>
        <strain evidence="2 3">JCM 18290</strain>
    </source>
</reference>
<proteinExistence type="predicted"/>
<gene>
    <name evidence="2" type="ORF">KEM09_16060</name>
</gene>
<sequence length="159" mass="17804">MKQQEAFDILNAQLKDIPKVQIRSLSLAVLPRLINVLDTHMDKCPHCRKFNTEGEAFINNIAPLFKDDISSRKQFEQWVDESQKHLKTEHKLQVSGRITSAYTAIGMALGAIIAFGASLLLENANTLANVSIGWALGMLTGYMTGKITENKLKQDNKLY</sequence>
<protein>
    <recommendedName>
        <fullName evidence="4">Glycine zipper family protein</fullName>
    </recommendedName>
</protein>
<evidence type="ECO:0000313" key="3">
    <source>
        <dbReference type="Proteomes" id="UP000721861"/>
    </source>
</evidence>
<feature type="transmembrane region" description="Helical" evidence="1">
    <location>
        <begin position="101"/>
        <end position="121"/>
    </location>
</feature>
<dbReference type="RefSeq" id="WP_212229832.1">
    <property type="nucleotide sequence ID" value="NZ_JAGUCN010000020.1"/>
</dbReference>
<dbReference type="EMBL" id="JAGUCN010000020">
    <property type="protein sequence ID" value="MBS2212934.1"/>
    <property type="molecule type" value="Genomic_DNA"/>
</dbReference>
<keyword evidence="1" id="KW-0812">Transmembrane</keyword>
<evidence type="ECO:0008006" key="4">
    <source>
        <dbReference type="Google" id="ProtNLM"/>
    </source>
</evidence>
<evidence type="ECO:0000313" key="2">
    <source>
        <dbReference type="EMBL" id="MBS2212934.1"/>
    </source>
</evidence>
<keyword evidence="1" id="KW-0472">Membrane</keyword>
<name>A0ABS5KD31_9BACT</name>
<keyword evidence="1" id="KW-1133">Transmembrane helix</keyword>
<organism evidence="2 3">
    <name type="scientific">Carboxylicivirga mesophila</name>
    <dbReference type="NCBI Taxonomy" id="1166478"/>
    <lineage>
        <taxon>Bacteria</taxon>
        <taxon>Pseudomonadati</taxon>
        <taxon>Bacteroidota</taxon>
        <taxon>Bacteroidia</taxon>
        <taxon>Marinilabiliales</taxon>
        <taxon>Marinilabiliaceae</taxon>
        <taxon>Carboxylicivirga</taxon>
    </lineage>
</organism>
<feature type="transmembrane region" description="Helical" evidence="1">
    <location>
        <begin position="127"/>
        <end position="145"/>
    </location>
</feature>
<comment type="caution">
    <text evidence="2">The sequence shown here is derived from an EMBL/GenBank/DDBJ whole genome shotgun (WGS) entry which is preliminary data.</text>
</comment>
<evidence type="ECO:0000256" key="1">
    <source>
        <dbReference type="SAM" id="Phobius"/>
    </source>
</evidence>
<dbReference type="Proteomes" id="UP000721861">
    <property type="component" value="Unassembled WGS sequence"/>
</dbReference>
<accession>A0ABS5KD31</accession>